<dbReference type="EMBL" id="BANR01000005">
    <property type="protein sequence ID" value="GAC48187.1"/>
    <property type="molecule type" value="Genomic_DNA"/>
</dbReference>
<feature type="binding site" evidence="8">
    <location>
        <position position="206"/>
    </location>
    <ligand>
        <name>substrate</name>
    </ligand>
</feature>
<dbReference type="InterPro" id="IPR018510">
    <property type="entry name" value="DAP_epimerase_AS"/>
</dbReference>
<proteinExistence type="inferred from homology"/>
<evidence type="ECO:0000256" key="3">
    <source>
        <dbReference type="ARBA" id="ARBA00013080"/>
    </source>
</evidence>
<comment type="function">
    <text evidence="8">Catalyzes the stereoinversion of LL-2,6-diaminopimelate (L,L-DAP) to meso-diaminopimelate (meso-DAP), a precursor of L-lysine and an essential component of the bacterial peptidoglycan.</text>
</comment>
<dbReference type="AlphaFoldDB" id="L7KJQ2"/>
<dbReference type="GO" id="GO:0008837">
    <property type="term" value="F:diaminopimelate epimerase activity"/>
    <property type="evidence" value="ECO:0007669"/>
    <property type="project" value="UniProtKB-UniRule"/>
</dbReference>
<comment type="pathway">
    <text evidence="1 8">Amino-acid biosynthesis; L-lysine biosynthesis via DAP pathway; DL-2,6-diaminopimelate from LL-2,6-diaminopimelate: step 1/1.</text>
</comment>
<comment type="similarity">
    <text evidence="2 8">Belongs to the diaminopimelate epimerase family.</text>
</comment>
<keyword evidence="11" id="KW-1185">Reference proteome</keyword>
<evidence type="ECO:0000256" key="5">
    <source>
        <dbReference type="ARBA" id="ARBA00023154"/>
    </source>
</evidence>
<dbReference type="Pfam" id="PF01678">
    <property type="entry name" value="DAP_epimerase"/>
    <property type="match status" value="2"/>
</dbReference>
<dbReference type="EC" id="5.1.1.7" evidence="3 8"/>
<keyword evidence="6 8" id="KW-0413">Isomerase</keyword>
<comment type="subunit">
    <text evidence="8">Homodimer.</text>
</comment>
<dbReference type="Gene3D" id="3.10.310.10">
    <property type="entry name" value="Diaminopimelate Epimerase, Chain A, domain 1"/>
    <property type="match status" value="2"/>
</dbReference>
<protein>
    <recommendedName>
        <fullName evidence="3 8">Diaminopimelate epimerase</fullName>
        <shortName evidence="8">DAP epimerase</shortName>
        <ecNumber evidence="3 8">5.1.1.7</ecNumber>
    </recommendedName>
    <alternativeName>
        <fullName evidence="8">PLP-independent amino acid racemase</fullName>
    </alternativeName>
</protein>
<comment type="caution">
    <text evidence="10">The sequence shown here is derived from an EMBL/GenBank/DDBJ whole genome shotgun (WGS) entry which is preliminary data.</text>
</comment>
<evidence type="ECO:0000256" key="9">
    <source>
        <dbReference type="PROSITE-ProRule" id="PRU10125"/>
    </source>
</evidence>
<evidence type="ECO:0000256" key="4">
    <source>
        <dbReference type="ARBA" id="ARBA00022605"/>
    </source>
</evidence>
<dbReference type="GO" id="GO:0005829">
    <property type="term" value="C:cytosol"/>
    <property type="evidence" value="ECO:0007669"/>
    <property type="project" value="TreeGrafter"/>
</dbReference>
<accession>L7KJQ2</accession>
<dbReference type="PANTHER" id="PTHR31689:SF0">
    <property type="entry name" value="DIAMINOPIMELATE EPIMERASE"/>
    <property type="match status" value="1"/>
</dbReference>
<name>L7KJQ2_9ACTN</name>
<feature type="site" description="Could be important to modulate the pK values of the two catalytic cysteine residues" evidence="8">
    <location>
        <position position="228"/>
    </location>
</feature>
<evidence type="ECO:0000256" key="7">
    <source>
        <dbReference type="ARBA" id="ARBA00051712"/>
    </source>
</evidence>
<dbReference type="InterPro" id="IPR001653">
    <property type="entry name" value="DAP_epimerase_DapF"/>
</dbReference>
<comment type="caution">
    <text evidence="8">Lacks conserved residue(s) required for the propagation of feature annotation.</text>
</comment>
<dbReference type="PANTHER" id="PTHR31689">
    <property type="entry name" value="DIAMINOPIMELATE EPIMERASE, CHLOROPLASTIC"/>
    <property type="match status" value="1"/>
</dbReference>
<dbReference type="NCBIfam" id="TIGR00652">
    <property type="entry name" value="DapF"/>
    <property type="match status" value="1"/>
</dbReference>
<evidence type="ECO:0000256" key="6">
    <source>
        <dbReference type="ARBA" id="ARBA00023235"/>
    </source>
</evidence>
<dbReference type="PROSITE" id="PS01326">
    <property type="entry name" value="DAP_EPIMERASE"/>
    <property type="match status" value="1"/>
</dbReference>
<dbReference type="SUPFAM" id="SSF54506">
    <property type="entry name" value="Diaminopimelate epimerase-like"/>
    <property type="match status" value="2"/>
</dbReference>
<reference evidence="10 11" key="1">
    <citation type="submission" date="2012-12" db="EMBL/GenBank/DDBJ databases">
        <title>Whole genome shotgun sequence of Gordonia aichiensis NBRC 108223.</title>
        <authorList>
            <person name="Isaki-Nakamura S."/>
            <person name="Hosoyama A."/>
            <person name="Tsuchikane K."/>
            <person name="Ando Y."/>
            <person name="Baba S."/>
            <person name="Ohji S."/>
            <person name="Hamada M."/>
            <person name="Tamura T."/>
            <person name="Yamazoe A."/>
            <person name="Yamazaki S."/>
            <person name="Fujita N."/>
        </authorList>
    </citation>
    <scope>NUCLEOTIDE SEQUENCE [LARGE SCALE GENOMIC DNA]</scope>
    <source>
        <strain evidence="10 11">NBRC 108223</strain>
    </source>
</reference>
<feature type="active site" description="Proton donor" evidence="8">
    <location>
        <position position="94"/>
    </location>
</feature>
<evidence type="ECO:0000256" key="1">
    <source>
        <dbReference type="ARBA" id="ARBA00005196"/>
    </source>
</evidence>
<feature type="binding site" evidence="8">
    <location>
        <position position="85"/>
    </location>
    <ligand>
        <name>substrate</name>
    </ligand>
</feature>
<dbReference type="HAMAP" id="MF_00197">
    <property type="entry name" value="DAP_epimerase"/>
    <property type="match status" value="1"/>
</dbReference>
<sequence length="299" mass="31331">MTTISEAVTYVKGHGTQNDFVVLTDPAVELDLTTDFVAAVCDRRRGIGADGMLRVARAVALVRAGVLDGLPEGVEPDDWFMDYRNADGSIAEMCGNGVRVFAHYLRATGLVEVDEFTVGSRAGARPVHVHSYDDLHADVSVRMGPVTIGDDATVRIGDDLYPGVAVDVGNPHLACVMPDLSATDLAAVDFSAGVVLPDGVFPHGANVEVLTAPDTGTHGLHATMRVFERGVGETRSCGTGLVAAAAAALRTLELESGEMVIDVRGGRVTVTVDAGEATLRGPSALVADGTFRAGWYRVD</sequence>
<dbReference type="Proteomes" id="UP000010988">
    <property type="component" value="Unassembled WGS sequence"/>
</dbReference>
<dbReference type="UniPathway" id="UPA00034">
    <property type="reaction ID" value="UER00025"/>
</dbReference>
<comment type="subcellular location">
    <subcellularLocation>
        <location evidence="8">Cytoplasm</location>
    </subcellularLocation>
</comment>
<keyword evidence="8" id="KW-0963">Cytoplasm</keyword>
<dbReference type="eggNOG" id="COG0253">
    <property type="taxonomic scope" value="Bacteria"/>
</dbReference>
<feature type="binding site" evidence="8">
    <location>
        <position position="170"/>
    </location>
    <ligand>
        <name>substrate</name>
    </ligand>
</feature>
<evidence type="ECO:0000256" key="8">
    <source>
        <dbReference type="HAMAP-Rule" id="MF_00197"/>
    </source>
</evidence>
<dbReference type="STRING" id="1220583.GOACH_05_00550"/>
<keyword evidence="5 8" id="KW-0457">Lysine biosynthesis</keyword>
<feature type="active site" description="Proton acceptor" evidence="8">
    <location>
        <position position="237"/>
    </location>
</feature>
<evidence type="ECO:0000313" key="11">
    <source>
        <dbReference type="Proteomes" id="UP000010988"/>
    </source>
</evidence>
<feature type="binding site" evidence="8">
    <location>
        <begin position="95"/>
        <end position="96"/>
    </location>
    <ligand>
        <name>substrate</name>
    </ligand>
</feature>
<gene>
    <name evidence="8 10" type="primary">dapF</name>
    <name evidence="10" type="ORF">GOACH_05_00550</name>
</gene>
<dbReference type="GO" id="GO:0009089">
    <property type="term" value="P:lysine biosynthetic process via diaminopimelate"/>
    <property type="evidence" value="ECO:0007669"/>
    <property type="project" value="UniProtKB-UniRule"/>
</dbReference>
<evidence type="ECO:0000256" key="2">
    <source>
        <dbReference type="ARBA" id="ARBA00010219"/>
    </source>
</evidence>
<feature type="binding site" evidence="8">
    <location>
        <position position="18"/>
    </location>
    <ligand>
        <name>substrate</name>
    </ligand>
</feature>
<feature type="site" description="Could be important to modulate the pK values of the two catalytic cysteine residues" evidence="8">
    <location>
        <position position="172"/>
    </location>
</feature>
<dbReference type="RefSeq" id="WP_005172914.1">
    <property type="nucleotide sequence ID" value="NZ_BANR01000005.1"/>
</dbReference>
<evidence type="ECO:0000313" key="10">
    <source>
        <dbReference type="EMBL" id="GAC48187.1"/>
    </source>
</evidence>
<feature type="active site" evidence="9">
    <location>
        <position position="94"/>
    </location>
</feature>
<feature type="binding site" evidence="8">
    <location>
        <begin position="228"/>
        <end position="229"/>
    </location>
    <ligand>
        <name>substrate</name>
    </ligand>
</feature>
<comment type="catalytic activity">
    <reaction evidence="7 8">
        <text>(2S,6S)-2,6-diaminopimelate = meso-2,6-diaminopimelate</text>
        <dbReference type="Rhea" id="RHEA:15393"/>
        <dbReference type="ChEBI" id="CHEBI:57609"/>
        <dbReference type="ChEBI" id="CHEBI:57791"/>
        <dbReference type="EC" id="5.1.1.7"/>
    </reaction>
</comment>
<organism evidence="10 11">
    <name type="scientific">Gordonia aichiensis NBRC 108223</name>
    <dbReference type="NCBI Taxonomy" id="1220583"/>
    <lineage>
        <taxon>Bacteria</taxon>
        <taxon>Bacillati</taxon>
        <taxon>Actinomycetota</taxon>
        <taxon>Actinomycetes</taxon>
        <taxon>Mycobacteriales</taxon>
        <taxon>Gordoniaceae</taxon>
        <taxon>Gordonia</taxon>
    </lineage>
</organism>
<keyword evidence="4 8" id="KW-0028">Amino-acid biosynthesis</keyword>
<feature type="binding site" evidence="8">
    <location>
        <begin position="238"/>
        <end position="239"/>
    </location>
    <ligand>
        <name>substrate</name>
    </ligand>
</feature>